<dbReference type="EMBL" id="CM000139">
    <property type="protein sequence ID" value="EEE56819.1"/>
    <property type="molecule type" value="Genomic_DNA"/>
</dbReference>
<gene>
    <name evidence="1" type="ORF">OsJ_06416</name>
</gene>
<dbReference type="AlphaFoldDB" id="B9F588"/>
<name>B9F588_ORYSJ</name>
<accession>B9F588</accession>
<organism evidence="1">
    <name type="scientific">Oryza sativa subsp. japonica</name>
    <name type="common">Rice</name>
    <dbReference type="NCBI Taxonomy" id="39947"/>
    <lineage>
        <taxon>Eukaryota</taxon>
        <taxon>Viridiplantae</taxon>
        <taxon>Streptophyta</taxon>
        <taxon>Embryophyta</taxon>
        <taxon>Tracheophyta</taxon>
        <taxon>Spermatophyta</taxon>
        <taxon>Magnoliopsida</taxon>
        <taxon>Liliopsida</taxon>
        <taxon>Poales</taxon>
        <taxon>Poaceae</taxon>
        <taxon>BOP clade</taxon>
        <taxon>Oryzoideae</taxon>
        <taxon>Oryzeae</taxon>
        <taxon>Oryzinae</taxon>
        <taxon>Oryza</taxon>
        <taxon>Oryza sativa</taxon>
    </lineage>
</organism>
<dbReference type="Proteomes" id="UP000007752">
    <property type="component" value="Chromosome 2"/>
</dbReference>
<reference evidence="1" key="1">
    <citation type="journal article" date="2005" name="PLoS Biol.">
        <title>The genomes of Oryza sativa: a history of duplications.</title>
        <authorList>
            <person name="Yu J."/>
            <person name="Wang J."/>
            <person name="Lin W."/>
            <person name="Li S."/>
            <person name="Li H."/>
            <person name="Zhou J."/>
            <person name="Ni P."/>
            <person name="Dong W."/>
            <person name="Hu S."/>
            <person name="Zeng C."/>
            <person name="Zhang J."/>
            <person name="Zhang Y."/>
            <person name="Li R."/>
            <person name="Xu Z."/>
            <person name="Li S."/>
            <person name="Li X."/>
            <person name="Zheng H."/>
            <person name="Cong L."/>
            <person name="Lin L."/>
            <person name="Yin J."/>
            <person name="Geng J."/>
            <person name="Li G."/>
            <person name="Shi J."/>
            <person name="Liu J."/>
            <person name="Lv H."/>
            <person name="Li J."/>
            <person name="Wang J."/>
            <person name="Deng Y."/>
            <person name="Ran L."/>
            <person name="Shi X."/>
            <person name="Wang X."/>
            <person name="Wu Q."/>
            <person name="Li C."/>
            <person name="Ren X."/>
            <person name="Wang J."/>
            <person name="Wang X."/>
            <person name="Li D."/>
            <person name="Liu D."/>
            <person name="Zhang X."/>
            <person name="Ji Z."/>
            <person name="Zhao W."/>
            <person name="Sun Y."/>
            <person name="Zhang Z."/>
            <person name="Bao J."/>
            <person name="Han Y."/>
            <person name="Dong L."/>
            <person name="Ji J."/>
            <person name="Chen P."/>
            <person name="Wu S."/>
            <person name="Liu J."/>
            <person name="Xiao Y."/>
            <person name="Bu D."/>
            <person name="Tan J."/>
            <person name="Yang L."/>
            <person name="Ye C."/>
            <person name="Zhang J."/>
            <person name="Xu J."/>
            <person name="Zhou Y."/>
            <person name="Yu Y."/>
            <person name="Zhang B."/>
            <person name="Zhuang S."/>
            <person name="Wei H."/>
            <person name="Liu B."/>
            <person name="Lei M."/>
            <person name="Yu H."/>
            <person name="Li Y."/>
            <person name="Xu H."/>
            <person name="Wei S."/>
            <person name="He X."/>
            <person name="Fang L."/>
            <person name="Zhang Z."/>
            <person name="Zhang Y."/>
            <person name="Huang X."/>
            <person name="Su Z."/>
            <person name="Tong W."/>
            <person name="Li J."/>
            <person name="Tong Z."/>
            <person name="Li S."/>
            <person name="Ye J."/>
            <person name="Wang L."/>
            <person name="Fang L."/>
            <person name="Lei T."/>
            <person name="Chen C."/>
            <person name="Chen H."/>
            <person name="Xu Z."/>
            <person name="Li H."/>
            <person name="Huang H."/>
            <person name="Zhang F."/>
            <person name="Xu H."/>
            <person name="Li N."/>
            <person name="Zhao C."/>
            <person name="Li S."/>
            <person name="Dong L."/>
            <person name="Huang Y."/>
            <person name="Li L."/>
            <person name="Xi Y."/>
            <person name="Qi Q."/>
            <person name="Li W."/>
            <person name="Zhang B."/>
            <person name="Hu W."/>
            <person name="Zhang Y."/>
            <person name="Tian X."/>
            <person name="Jiao Y."/>
            <person name="Liang X."/>
            <person name="Jin J."/>
            <person name="Gao L."/>
            <person name="Zheng W."/>
            <person name="Hao B."/>
            <person name="Liu S."/>
            <person name="Wang W."/>
            <person name="Yuan L."/>
            <person name="Cao M."/>
            <person name="McDermott J."/>
            <person name="Samudrala R."/>
            <person name="Wang J."/>
            <person name="Wong G.K."/>
            <person name="Yang H."/>
        </authorList>
    </citation>
    <scope>NUCLEOTIDE SEQUENCE [LARGE SCALE GENOMIC DNA]</scope>
</reference>
<proteinExistence type="predicted"/>
<reference evidence="1" key="2">
    <citation type="submission" date="2008-12" db="EMBL/GenBank/DDBJ databases">
        <title>Improved gene annotation of the rice (Oryza sativa) genomes.</title>
        <authorList>
            <person name="Wang J."/>
            <person name="Li R."/>
            <person name="Fan W."/>
            <person name="Huang Q."/>
            <person name="Zhang J."/>
            <person name="Zhou Y."/>
            <person name="Hu Y."/>
            <person name="Zi S."/>
            <person name="Li J."/>
            <person name="Ni P."/>
            <person name="Zheng H."/>
            <person name="Zhang Y."/>
            <person name="Zhao M."/>
            <person name="Hao Q."/>
            <person name="McDermott J."/>
            <person name="Samudrala R."/>
            <person name="Kristiansen K."/>
            <person name="Wong G.K.-S."/>
        </authorList>
    </citation>
    <scope>NUCLEOTIDE SEQUENCE</scope>
</reference>
<sequence length="81" mass="9130">MASPLSSNRLCALPSAVKAYRLYGEHLLLQLLQLFEIQRFKILSHEMAAGITENQFCCKILFSHKVNRCSIDYGVADIADN</sequence>
<evidence type="ECO:0000313" key="1">
    <source>
        <dbReference type="EMBL" id="EEE56819.1"/>
    </source>
</evidence>
<protein>
    <submittedName>
        <fullName evidence="1">Uncharacterized protein</fullName>
    </submittedName>
</protein>